<dbReference type="Gene3D" id="3.20.20.70">
    <property type="entry name" value="Aldolase class I"/>
    <property type="match status" value="1"/>
</dbReference>
<dbReference type="Gene3D" id="3.40.50.720">
    <property type="entry name" value="NAD(P)-binding Rossmann-like Domain"/>
    <property type="match status" value="1"/>
</dbReference>
<evidence type="ECO:0000259" key="11">
    <source>
        <dbReference type="Pfam" id="PF07992"/>
    </source>
</evidence>
<dbReference type="GO" id="GO:0046872">
    <property type="term" value="F:metal ion binding"/>
    <property type="evidence" value="ECO:0007669"/>
    <property type="project" value="UniProtKB-KW"/>
</dbReference>
<name>A0A0L6TZS4_9FIRM</name>
<dbReference type="AlphaFoldDB" id="A0A0L6TZS4"/>
<dbReference type="OrthoDB" id="9772736at2"/>
<keyword evidence="9" id="KW-0411">Iron-sulfur</keyword>
<dbReference type="EMBL" id="LGYO01000027">
    <property type="protein sequence ID" value="KNZ41582.1"/>
    <property type="molecule type" value="Genomic_DNA"/>
</dbReference>
<dbReference type="InterPro" id="IPR051793">
    <property type="entry name" value="NADH:flavin_oxidoreductase"/>
</dbReference>
<feature type="domain" description="NADH:flavin oxidoreductase/NADH oxidase N-terminal" evidence="10">
    <location>
        <begin position="5"/>
        <end position="336"/>
    </location>
</feature>
<evidence type="ECO:0000313" key="13">
    <source>
        <dbReference type="Proteomes" id="UP000036873"/>
    </source>
</evidence>
<dbReference type="STRING" id="52689.AKG39_11390"/>
<dbReference type="PANTHER" id="PTHR42917">
    <property type="entry name" value="2,4-DIENOYL-COA REDUCTASE"/>
    <property type="match status" value="1"/>
</dbReference>
<dbReference type="Proteomes" id="UP000036873">
    <property type="component" value="Unassembled WGS sequence"/>
</dbReference>
<dbReference type="SUPFAM" id="SSF51905">
    <property type="entry name" value="FAD/NAD(P)-binding domain"/>
    <property type="match status" value="1"/>
</dbReference>
<dbReference type="PATRIC" id="fig|52689.4.peg.1505"/>
<proteinExistence type="inferred from homology"/>
<evidence type="ECO:0000256" key="7">
    <source>
        <dbReference type="ARBA" id="ARBA00023002"/>
    </source>
</evidence>
<keyword evidence="7" id="KW-0560">Oxidoreductase</keyword>
<reference evidence="13" key="1">
    <citation type="submission" date="2015-07" db="EMBL/GenBank/DDBJ databases">
        <title>Draft genome sequence of Acetobacterium bakii DSM 8293, a potential psychrophilic chemical producer through syngas fermentation.</title>
        <authorList>
            <person name="Song Y."/>
            <person name="Hwang S."/>
            <person name="Cho B.-K."/>
        </authorList>
    </citation>
    <scope>NUCLEOTIDE SEQUENCE [LARGE SCALE GENOMIC DNA]</scope>
    <source>
        <strain evidence="13">DSM 8239</strain>
    </source>
</reference>
<dbReference type="PRINTS" id="PR00368">
    <property type="entry name" value="FADPNR"/>
</dbReference>
<comment type="caution">
    <text evidence="12">The sequence shown here is derived from an EMBL/GenBank/DDBJ whole genome shotgun (WGS) entry which is preliminary data.</text>
</comment>
<keyword evidence="6" id="KW-0479">Metal-binding</keyword>
<evidence type="ECO:0000256" key="3">
    <source>
        <dbReference type="ARBA" id="ARBA00011048"/>
    </source>
</evidence>
<dbReference type="InterPro" id="IPR001155">
    <property type="entry name" value="OxRdtase_FMN_N"/>
</dbReference>
<dbReference type="GO" id="GO:0051536">
    <property type="term" value="F:iron-sulfur cluster binding"/>
    <property type="evidence" value="ECO:0007669"/>
    <property type="project" value="UniProtKB-KW"/>
</dbReference>
<evidence type="ECO:0000313" key="12">
    <source>
        <dbReference type="EMBL" id="KNZ41582.1"/>
    </source>
</evidence>
<dbReference type="SUPFAM" id="SSF51395">
    <property type="entry name" value="FMN-linked oxidoreductases"/>
    <property type="match status" value="1"/>
</dbReference>
<comment type="cofactor">
    <cofactor evidence="1">
        <name>FMN</name>
        <dbReference type="ChEBI" id="CHEBI:58210"/>
    </cofactor>
</comment>
<dbReference type="Gene3D" id="3.50.50.60">
    <property type="entry name" value="FAD/NAD(P)-binding domain"/>
    <property type="match status" value="1"/>
</dbReference>
<evidence type="ECO:0000256" key="9">
    <source>
        <dbReference type="ARBA" id="ARBA00023014"/>
    </source>
</evidence>
<dbReference type="GO" id="GO:0010181">
    <property type="term" value="F:FMN binding"/>
    <property type="evidence" value="ECO:0007669"/>
    <property type="project" value="InterPro"/>
</dbReference>
<dbReference type="RefSeq" id="WP_050740522.1">
    <property type="nucleotide sequence ID" value="NZ_LGYO01000027.1"/>
</dbReference>
<dbReference type="Pfam" id="PF07992">
    <property type="entry name" value="Pyr_redox_2"/>
    <property type="match status" value="1"/>
</dbReference>
<comment type="similarity">
    <text evidence="3">In the N-terminal section; belongs to the NADH:flavin oxidoreductase/NADH oxidase family.</text>
</comment>
<sequence length="637" mass="69083">MYENLFKAISIGTLQIKNRGVMPAMVTNFCNSDGSVSDRFVAYHEARAKGGVGLIIVEAAYVNRGGKGFANQIGIDNDALIPGLKRLTAKVHRHGAKIALQLYHGGRQANTQDSGTEVVAPSAIPCPVIQAMPHPLSVEEIKDIEKEFADAAERAKEGGFDAVELHGAHGYLLNEFLSPNSNRRMDKYGGTLENRRRFPLEIVDAVRLRVGEDFPVIYRISSEEFLTDGLTIVDTSDFCKALVEHGVAAINVSGGSYASGKIISGPDDILGVYVDNASIIKETIQNKVPVMVANRIKTPEFADDIIGRGKADMVATGRALICDADFYHKAKTGHRDEIRGCLSCNHCMSALMSGICISCKYNPLTGHESEYDLALPTLTRKKIMVVGGGPGGMEAAFIGAVKNHAVTLYEKTDRLGGNLLAGTKSPYKSEMIEVVEYLSTMLKKNRIPINFNTEVTMEHILREAPDLVILAMGSSPTIPKIPGIGYDHVVLAEDVLLGRKVVGKNVVIIGGGSVGIETAELLNAQDKDVVVIEMGKDILSDLSPTLKTSLASRISQTRIQILVDQKVIKVRKRSVVMKKERIKNMDSVVVAVGYHSNNGLIKELEKINIPFSVIGDAVNPRNIFDAVKEGFQATYGI</sequence>
<dbReference type="CDD" id="cd02803">
    <property type="entry name" value="OYE_like_FMN_family"/>
    <property type="match status" value="1"/>
</dbReference>
<organism evidence="12 13">
    <name type="scientific">Acetobacterium bakii</name>
    <dbReference type="NCBI Taxonomy" id="52689"/>
    <lineage>
        <taxon>Bacteria</taxon>
        <taxon>Bacillati</taxon>
        <taxon>Bacillota</taxon>
        <taxon>Clostridia</taxon>
        <taxon>Eubacteriales</taxon>
        <taxon>Eubacteriaceae</taxon>
        <taxon>Acetobacterium</taxon>
    </lineage>
</organism>
<keyword evidence="5" id="KW-0288">FMN</keyword>
<dbReference type="InterPro" id="IPR036188">
    <property type="entry name" value="FAD/NAD-bd_sf"/>
</dbReference>
<keyword evidence="4" id="KW-0285">Flavoprotein</keyword>
<dbReference type="InterPro" id="IPR013785">
    <property type="entry name" value="Aldolase_TIM"/>
</dbReference>
<comment type="cofactor">
    <cofactor evidence="2">
        <name>[4Fe-4S] cluster</name>
        <dbReference type="ChEBI" id="CHEBI:49883"/>
    </cofactor>
</comment>
<dbReference type="GO" id="GO:0016491">
    <property type="term" value="F:oxidoreductase activity"/>
    <property type="evidence" value="ECO:0007669"/>
    <property type="project" value="UniProtKB-KW"/>
</dbReference>
<evidence type="ECO:0000256" key="1">
    <source>
        <dbReference type="ARBA" id="ARBA00001917"/>
    </source>
</evidence>
<accession>A0A0L6TZS4</accession>
<evidence type="ECO:0000256" key="4">
    <source>
        <dbReference type="ARBA" id="ARBA00022630"/>
    </source>
</evidence>
<dbReference type="Pfam" id="PF00724">
    <property type="entry name" value="Oxidored_FMN"/>
    <property type="match status" value="1"/>
</dbReference>
<evidence type="ECO:0000256" key="5">
    <source>
        <dbReference type="ARBA" id="ARBA00022643"/>
    </source>
</evidence>
<keyword evidence="13" id="KW-1185">Reference proteome</keyword>
<dbReference type="InterPro" id="IPR023753">
    <property type="entry name" value="FAD/NAD-binding_dom"/>
</dbReference>
<dbReference type="PRINTS" id="PR00469">
    <property type="entry name" value="PNDRDTASEII"/>
</dbReference>
<feature type="domain" description="FAD/NAD(P)-binding" evidence="11">
    <location>
        <begin position="382"/>
        <end position="602"/>
    </location>
</feature>
<gene>
    <name evidence="12" type="ORF">AKG39_11390</name>
</gene>
<protein>
    <submittedName>
        <fullName evidence="12">NADH:flavin oxidoreductase</fullName>
    </submittedName>
</protein>
<evidence type="ECO:0000256" key="8">
    <source>
        <dbReference type="ARBA" id="ARBA00023004"/>
    </source>
</evidence>
<evidence type="ECO:0000256" key="6">
    <source>
        <dbReference type="ARBA" id="ARBA00022723"/>
    </source>
</evidence>
<keyword evidence="8" id="KW-0408">Iron</keyword>
<dbReference type="PANTHER" id="PTHR42917:SF2">
    <property type="entry name" value="2,4-DIENOYL-COA REDUCTASE [(2E)-ENOYL-COA-PRODUCING]"/>
    <property type="match status" value="1"/>
</dbReference>
<evidence type="ECO:0000259" key="10">
    <source>
        <dbReference type="Pfam" id="PF00724"/>
    </source>
</evidence>
<evidence type="ECO:0000256" key="2">
    <source>
        <dbReference type="ARBA" id="ARBA00001966"/>
    </source>
</evidence>